<keyword evidence="7" id="KW-0347">Helicase</keyword>
<dbReference type="PANTHER" id="PTHR47642">
    <property type="entry name" value="ATP-DEPENDENT DNA HELICASE"/>
    <property type="match status" value="1"/>
</dbReference>
<evidence type="ECO:0000256" key="4">
    <source>
        <dbReference type="ARBA" id="ARBA00022786"/>
    </source>
</evidence>
<evidence type="ECO:0000256" key="3">
    <source>
        <dbReference type="ARBA" id="ARBA00022670"/>
    </source>
</evidence>
<dbReference type="GO" id="GO:0006508">
    <property type="term" value="P:proteolysis"/>
    <property type="evidence" value="ECO:0007669"/>
    <property type="project" value="UniProtKB-KW"/>
</dbReference>
<dbReference type="EC" id="3.4.19.12" evidence="2"/>
<reference evidence="7 8" key="1">
    <citation type="submission" date="2016-02" db="EMBL/GenBank/DDBJ databases">
        <title>Genome analysis of coral dinoflagellate symbionts highlights evolutionary adaptations to a symbiotic lifestyle.</title>
        <authorList>
            <person name="Aranda M."/>
            <person name="Li Y."/>
            <person name="Liew Y.J."/>
            <person name="Baumgarten S."/>
            <person name="Simakov O."/>
            <person name="Wilson M."/>
            <person name="Piel J."/>
            <person name="Ashoor H."/>
            <person name="Bougouffa S."/>
            <person name="Bajic V.B."/>
            <person name="Ryu T."/>
            <person name="Ravasi T."/>
            <person name="Bayer T."/>
            <person name="Micklem G."/>
            <person name="Kim H."/>
            <person name="Bhak J."/>
            <person name="Lajeunesse T.C."/>
            <person name="Voolstra C.R."/>
        </authorList>
    </citation>
    <scope>NUCLEOTIDE SEQUENCE [LARGE SCALE GENOMIC DNA]</scope>
    <source>
        <strain evidence="7 8">CCMP2467</strain>
    </source>
</reference>
<dbReference type="SUPFAM" id="SSF52540">
    <property type="entry name" value="P-loop containing nucleoside triphosphate hydrolases"/>
    <property type="match status" value="1"/>
</dbReference>
<evidence type="ECO:0000256" key="5">
    <source>
        <dbReference type="ARBA" id="ARBA00022801"/>
    </source>
</evidence>
<accession>A0A1Q9DUE7</accession>
<keyword evidence="7" id="KW-0067">ATP-binding</keyword>
<evidence type="ECO:0000313" key="7">
    <source>
        <dbReference type="EMBL" id="OLP98797.1"/>
    </source>
</evidence>
<keyword evidence="3" id="KW-0645">Protease</keyword>
<evidence type="ECO:0000259" key="6">
    <source>
        <dbReference type="Pfam" id="PF02099"/>
    </source>
</evidence>
<keyword evidence="4" id="KW-0833">Ubl conjugation pathway</keyword>
<keyword evidence="8" id="KW-1185">Reference proteome</keyword>
<dbReference type="EMBL" id="LSRX01000385">
    <property type="protein sequence ID" value="OLP98797.1"/>
    <property type="molecule type" value="Genomic_DNA"/>
</dbReference>
<organism evidence="7 8">
    <name type="scientific">Symbiodinium microadriaticum</name>
    <name type="common">Dinoflagellate</name>
    <name type="synonym">Zooxanthella microadriatica</name>
    <dbReference type="NCBI Taxonomy" id="2951"/>
    <lineage>
        <taxon>Eukaryota</taxon>
        <taxon>Sar</taxon>
        <taxon>Alveolata</taxon>
        <taxon>Dinophyceae</taxon>
        <taxon>Suessiales</taxon>
        <taxon>Symbiodiniaceae</taxon>
        <taxon>Symbiodinium</taxon>
    </lineage>
</organism>
<dbReference type="PANTHER" id="PTHR47642:SF6">
    <property type="entry name" value="ATP-DEPENDENT DNA HELICASE"/>
    <property type="match status" value="1"/>
</dbReference>
<dbReference type="GO" id="GO:0004386">
    <property type="term" value="F:helicase activity"/>
    <property type="evidence" value="ECO:0007669"/>
    <property type="project" value="UniProtKB-KW"/>
</dbReference>
<dbReference type="InterPro" id="IPR006155">
    <property type="entry name" value="Josephin"/>
</dbReference>
<keyword evidence="7" id="KW-0547">Nucleotide-binding</keyword>
<proteinExistence type="predicted"/>
<protein>
    <recommendedName>
        <fullName evidence="2">ubiquitinyl hydrolase 1</fullName>
        <ecNumber evidence="2">3.4.19.12</ecNumber>
    </recommendedName>
</protein>
<comment type="catalytic activity">
    <reaction evidence="1">
        <text>Thiol-dependent hydrolysis of ester, thioester, amide, peptide and isopeptide bonds formed by the C-terminal Gly of ubiquitin (a 76-residue protein attached to proteins as an intracellular targeting signal).</text>
        <dbReference type="EC" id="3.4.19.12"/>
    </reaction>
</comment>
<comment type="caution">
    <text evidence="7">The sequence shown here is derived from an EMBL/GenBank/DDBJ whole genome shotgun (WGS) entry which is preliminary data.</text>
</comment>
<dbReference type="InterPro" id="IPR027417">
    <property type="entry name" value="P-loop_NTPase"/>
</dbReference>
<keyword evidence="5" id="KW-0378">Hydrolase</keyword>
<feature type="non-terminal residue" evidence="7">
    <location>
        <position position="1"/>
    </location>
</feature>
<evidence type="ECO:0000313" key="8">
    <source>
        <dbReference type="Proteomes" id="UP000186817"/>
    </source>
</evidence>
<dbReference type="OrthoDB" id="416437at2759"/>
<dbReference type="Gene3D" id="3.90.70.40">
    <property type="match status" value="1"/>
</dbReference>
<dbReference type="InterPro" id="IPR051055">
    <property type="entry name" value="PIF1_helicase"/>
</dbReference>
<dbReference type="GO" id="GO:0004843">
    <property type="term" value="F:cysteine-type deubiquitinase activity"/>
    <property type="evidence" value="ECO:0007669"/>
    <property type="project" value="UniProtKB-EC"/>
</dbReference>
<evidence type="ECO:0000256" key="1">
    <source>
        <dbReference type="ARBA" id="ARBA00000707"/>
    </source>
</evidence>
<dbReference type="GO" id="GO:0016579">
    <property type="term" value="P:protein deubiquitination"/>
    <property type="evidence" value="ECO:0007669"/>
    <property type="project" value="InterPro"/>
</dbReference>
<dbReference type="Proteomes" id="UP000186817">
    <property type="component" value="Unassembled WGS sequence"/>
</dbReference>
<gene>
    <name evidence="7" type="primary">Pif1</name>
    <name evidence="7" type="ORF">AK812_SmicGene18722</name>
</gene>
<sequence length="544" mass="61069">PLFKSQLWLLFRLCELRGNQRAAKDPKWAALLARVRVGKCTEEDLKELRDIVVKPNSSKQPAPKAVHLYATRRAVAESNRTYLEEHISRTNARLYESPALDVNVRTGAPLSPEVVWADPENTDGLEALFRVAVGVRVMLRHNIDVQDGLVNGACGFVEQVDADEETGEIENIWVAFEKNTGAKWRAEHETASVAISRRSATYLDMDGNKASRLQFPIVLAKATTIHKSQAKQAYVALSRCPSQALCSLEFFDESLRFNANAEWALTKLKAQQAGQDGSELWKQLFRPEESKDFYEARLAEMGAPDWSRLNGDQDGAEVERMWQRPTQVCQPRLRQQPPPNADPFLAMPFWGSALQKQKQTARPLPSCPSQAPQNRACCPATSQTSLPQPLRNCTTSSGKWSFDAEFTRLTTLWNSAWSAPENITHAAEAFLFENRELADNMQDHVAPAGDYSIEVMGMVLRTKAMQDYGRLRWQMADRRAMEISDMHGCVGAIVNLLGRHWVAVRSLEGNFLYLDSLEAHPRPLTSEQLAAILLSHPTYAVNLI</sequence>
<name>A0A1Q9DUE7_SYMMI</name>
<dbReference type="AlphaFoldDB" id="A0A1Q9DUE7"/>
<dbReference type="Pfam" id="PF02099">
    <property type="entry name" value="Josephin"/>
    <property type="match status" value="1"/>
</dbReference>
<feature type="domain" description="Josephin" evidence="6">
    <location>
        <begin position="437"/>
        <end position="534"/>
    </location>
</feature>
<evidence type="ECO:0000256" key="2">
    <source>
        <dbReference type="ARBA" id="ARBA00012759"/>
    </source>
</evidence>